<sequence length="277" mass="29109">MKLTKKSIIGFVTVATLLAGSAPAVFADEVGTAGPKGKVNFVEGEIDTNPPTVISPETEPPEEIKPEEPNFTTGLLRIVDAPVFDFGDVAISSSNALYSVKTNKYSKVVDGVVTATPVYKAPMVQIEDKRGETTTQTWSLAVSATEFKTADDETLTGAEIRVKDKGIVFNNTRTPDRVAPGSGINTTATGFTIGSTAKVVLSSEAGKGNALTSLALDPQYKEGGFDSGSGTVQAYTADTKVDNVQLFVPVTATKITNALYTSTISWTLSDTPDAITN</sequence>
<feature type="signal peptide" evidence="2">
    <location>
        <begin position="1"/>
        <end position="27"/>
    </location>
</feature>
<evidence type="ECO:0000313" key="5">
    <source>
        <dbReference type="Proteomes" id="UP001290462"/>
    </source>
</evidence>
<evidence type="ECO:0000259" key="3">
    <source>
        <dbReference type="Pfam" id="PF13731"/>
    </source>
</evidence>
<dbReference type="InterPro" id="IPR027994">
    <property type="entry name" value="WxL_dom"/>
</dbReference>
<feature type="domain" description="WxL" evidence="3">
    <location>
        <begin position="31"/>
        <end position="272"/>
    </location>
</feature>
<evidence type="ECO:0000256" key="1">
    <source>
        <dbReference type="SAM" id="MobiDB-lite"/>
    </source>
</evidence>
<feature type="region of interest" description="Disordered" evidence="1">
    <location>
        <begin position="45"/>
        <end position="68"/>
    </location>
</feature>
<dbReference type="Proteomes" id="UP001290462">
    <property type="component" value="Unassembled WGS sequence"/>
</dbReference>
<protein>
    <submittedName>
        <fullName evidence="4">WxL domain-containing protein</fullName>
    </submittedName>
</protein>
<dbReference type="AlphaFoldDB" id="A0AAW9JZX8"/>
<feature type="chain" id="PRO_5043600477" evidence="2">
    <location>
        <begin position="28"/>
        <end position="277"/>
    </location>
</feature>
<gene>
    <name evidence="4" type="ORF">RAK27_03550</name>
</gene>
<evidence type="ECO:0000313" key="4">
    <source>
        <dbReference type="EMBL" id="MDZ5757724.1"/>
    </source>
</evidence>
<evidence type="ECO:0000256" key="2">
    <source>
        <dbReference type="SAM" id="SignalP"/>
    </source>
</evidence>
<name>A0AAW9JZX8_CARML</name>
<dbReference type="RefSeq" id="WP_322808503.1">
    <property type="nucleotide sequence ID" value="NZ_JAVBVO010000002.1"/>
</dbReference>
<reference evidence="4" key="1">
    <citation type="submission" date="2023-08" db="EMBL/GenBank/DDBJ databases">
        <title>Genomic characterization of piscicolin 126 produced by Carnobacterium maltaromaticum CM22 strain isolated from salmon (Salmo salar).</title>
        <authorList>
            <person name="Gonzalez-Gragera E."/>
            <person name="Garcia-Lopez J.D."/>
            <person name="Teso-Perez C."/>
            <person name="Gimenez-Hernandez I."/>
            <person name="Peralta-Sanchez J.M."/>
            <person name="Valdivia E."/>
            <person name="Montalban-Lopez M."/>
            <person name="Martin-Platero A.M."/>
            <person name="Banos A."/>
            <person name="Martinez-Bueno M."/>
        </authorList>
    </citation>
    <scope>NUCLEOTIDE SEQUENCE</scope>
    <source>
        <strain evidence="4">CM22</strain>
    </source>
</reference>
<keyword evidence="2" id="KW-0732">Signal</keyword>
<dbReference type="EMBL" id="JAVBVO010000002">
    <property type="protein sequence ID" value="MDZ5757724.1"/>
    <property type="molecule type" value="Genomic_DNA"/>
</dbReference>
<organism evidence="4 5">
    <name type="scientific">Carnobacterium maltaromaticum</name>
    <name type="common">Carnobacterium piscicola</name>
    <dbReference type="NCBI Taxonomy" id="2751"/>
    <lineage>
        <taxon>Bacteria</taxon>
        <taxon>Bacillati</taxon>
        <taxon>Bacillota</taxon>
        <taxon>Bacilli</taxon>
        <taxon>Lactobacillales</taxon>
        <taxon>Carnobacteriaceae</taxon>
        <taxon>Carnobacterium</taxon>
    </lineage>
</organism>
<proteinExistence type="predicted"/>
<comment type="caution">
    <text evidence="4">The sequence shown here is derived from an EMBL/GenBank/DDBJ whole genome shotgun (WGS) entry which is preliminary data.</text>
</comment>
<dbReference type="Pfam" id="PF13731">
    <property type="entry name" value="WxL"/>
    <property type="match status" value="1"/>
</dbReference>
<accession>A0AAW9JZX8</accession>